<accession>A0A7Y4JRH4</accession>
<dbReference type="InterPro" id="IPR051156">
    <property type="entry name" value="Mito/Outer_Membr_Metalloprot"/>
</dbReference>
<evidence type="ECO:0000313" key="8">
    <source>
        <dbReference type="EMBL" id="NOK08872.1"/>
    </source>
</evidence>
<protein>
    <submittedName>
        <fullName evidence="8">M48 family metalloprotease</fullName>
    </submittedName>
</protein>
<dbReference type="GO" id="GO:0051603">
    <property type="term" value="P:proteolysis involved in protein catabolic process"/>
    <property type="evidence" value="ECO:0007669"/>
    <property type="project" value="TreeGrafter"/>
</dbReference>
<comment type="caution">
    <text evidence="8">The sequence shown here is derived from an EMBL/GenBank/DDBJ whole genome shotgun (WGS) entry which is preliminary data.</text>
</comment>
<keyword evidence="2" id="KW-0479">Metal-binding</keyword>
<evidence type="ECO:0000256" key="4">
    <source>
        <dbReference type="ARBA" id="ARBA00022833"/>
    </source>
</evidence>
<dbReference type="AlphaFoldDB" id="A0A7Y4JRH4"/>
<evidence type="ECO:0000256" key="2">
    <source>
        <dbReference type="ARBA" id="ARBA00022723"/>
    </source>
</evidence>
<dbReference type="Pfam" id="PF01435">
    <property type="entry name" value="Peptidase_M48"/>
    <property type="match status" value="1"/>
</dbReference>
<keyword evidence="5 6" id="KW-0482">Metalloprotease</keyword>
<dbReference type="Proteomes" id="UP000528460">
    <property type="component" value="Unassembled WGS sequence"/>
</dbReference>
<comment type="cofactor">
    <cofactor evidence="6">
        <name>Zn(2+)</name>
        <dbReference type="ChEBI" id="CHEBI:29105"/>
    </cofactor>
    <text evidence="6">Binds 1 zinc ion per subunit.</text>
</comment>
<keyword evidence="3 6" id="KW-0378">Hydrolase</keyword>
<dbReference type="PANTHER" id="PTHR22726">
    <property type="entry name" value="METALLOENDOPEPTIDASE OMA1"/>
    <property type="match status" value="1"/>
</dbReference>
<feature type="domain" description="Peptidase M48" evidence="7">
    <location>
        <begin position="91"/>
        <end position="283"/>
    </location>
</feature>
<dbReference type="PANTHER" id="PTHR22726:SF1">
    <property type="entry name" value="METALLOENDOPEPTIDASE OMA1, MITOCHONDRIAL"/>
    <property type="match status" value="1"/>
</dbReference>
<evidence type="ECO:0000259" key="7">
    <source>
        <dbReference type="Pfam" id="PF01435"/>
    </source>
</evidence>
<dbReference type="GO" id="GO:0004222">
    <property type="term" value="F:metalloendopeptidase activity"/>
    <property type="evidence" value="ECO:0007669"/>
    <property type="project" value="InterPro"/>
</dbReference>
<proteinExistence type="inferred from homology"/>
<organism evidence="8 9">
    <name type="scientific">Corallococcus exercitus</name>
    <dbReference type="NCBI Taxonomy" id="2316736"/>
    <lineage>
        <taxon>Bacteria</taxon>
        <taxon>Pseudomonadati</taxon>
        <taxon>Myxococcota</taxon>
        <taxon>Myxococcia</taxon>
        <taxon>Myxococcales</taxon>
        <taxon>Cystobacterineae</taxon>
        <taxon>Myxococcaceae</taxon>
        <taxon>Corallococcus</taxon>
    </lineage>
</organism>
<dbReference type="InterPro" id="IPR001915">
    <property type="entry name" value="Peptidase_M48"/>
</dbReference>
<dbReference type="EMBL" id="JABFJW010000039">
    <property type="protein sequence ID" value="NOK08872.1"/>
    <property type="molecule type" value="Genomic_DNA"/>
</dbReference>
<gene>
    <name evidence="8" type="ORF">HNS30_07485</name>
</gene>
<dbReference type="Gene3D" id="3.30.2010.10">
    <property type="entry name" value="Metalloproteases ('zincins'), catalytic domain"/>
    <property type="match status" value="1"/>
</dbReference>
<keyword evidence="4 6" id="KW-0862">Zinc</keyword>
<dbReference type="GO" id="GO:0046872">
    <property type="term" value="F:metal ion binding"/>
    <property type="evidence" value="ECO:0007669"/>
    <property type="project" value="UniProtKB-KW"/>
</dbReference>
<evidence type="ECO:0000256" key="1">
    <source>
        <dbReference type="ARBA" id="ARBA00022670"/>
    </source>
</evidence>
<evidence type="ECO:0000313" key="9">
    <source>
        <dbReference type="Proteomes" id="UP000528460"/>
    </source>
</evidence>
<evidence type="ECO:0000256" key="3">
    <source>
        <dbReference type="ARBA" id="ARBA00022801"/>
    </source>
</evidence>
<dbReference type="CDD" id="cd07324">
    <property type="entry name" value="M48C_Oma1-like"/>
    <property type="match status" value="1"/>
</dbReference>
<dbReference type="GO" id="GO:0016020">
    <property type="term" value="C:membrane"/>
    <property type="evidence" value="ECO:0007669"/>
    <property type="project" value="TreeGrafter"/>
</dbReference>
<keyword evidence="1 6" id="KW-0645">Protease</keyword>
<evidence type="ECO:0000256" key="5">
    <source>
        <dbReference type="ARBA" id="ARBA00023049"/>
    </source>
</evidence>
<comment type="similarity">
    <text evidence="6">Belongs to the peptidase M48 family.</text>
</comment>
<evidence type="ECO:0000256" key="6">
    <source>
        <dbReference type="RuleBase" id="RU003983"/>
    </source>
</evidence>
<reference evidence="8 9" key="1">
    <citation type="submission" date="2020-05" db="EMBL/GenBank/DDBJ databases">
        <authorList>
            <person name="Whitworth D."/>
        </authorList>
    </citation>
    <scope>NUCLEOTIDE SEQUENCE [LARGE SCALE GENOMIC DNA]</scope>
    <source>
        <strain evidence="8 9">CA046A</strain>
    </source>
</reference>
<name>A0A7Y4JRH4_9BACT</name>
<sequence>MMRSRMGVLAAAGLGLCLTSCTQVTKTLKAANLGGDVDRVVAASEKVQSCDKLKVAPAIQEEYALGSALAIHWAQQGGGLMLSTPAEEGLNTYVNTVGRNLAMQSPRPELRWTFGVLKDARHFNALSAPAGYVFVTRGLLQGVENEAQLAGVLAHEIAHVVLKHALNQYVSVKVSTCKGAAVAGAVVSTVASKVVGASRLDGRLDLDSDTELMGKMVEGTVEAFGKGNRRDEELAADALAVELLLSAGYDPREFSRLLEQTPDGGGLMENHPSKKDRQEQITDILDARRKETDPLARLDEASLQRPALPAAFAIVGPGKKPTGVAKDAK</sequence>